<protein>
    <submittedName>
        <fullName evidence="1">Uncharacterized protein</fullName>
    </submittedName>
</protein>
<dbReference type="Proteomes" id="UP000318081">
    <property type="component" value="Chromosome"/>
</dbReference>
<evidence type="ECO:0000313" key="2">
    <source>
        <dbReference type="Proteomes" id="UP000318081"/>
    </source>
</evidence>
<dbReference type="EMBL" id="CP036432">
    <property type="protein sequence ID" value="QDV88919.1"/>
    <property type="molecule type" value="Genomic_DNA"/>
</dbReference>
<sequence length="99" mass="10292">MTNKRARSCRDRPRILDRPYGSWGLSPFEFCEILQGQTPNLGQTLRVLGSVPVRIPGGLGTVPGGLFGELGTVPGGLFGKSGSVPGGLLISRGLSPVGC</sequence>
<reference evidence="1 2" key="1">
    <citation type="submission" date="2019-02" db="EMBL/GenBank/DDBJ databases">
        <title>Deep-cultivation of Planctomycetes and their phenomic and genomic characterization uncovers novel biology.</title>
        <authorList>
            <person name="Wiegand S."/>
            <person name="Jogler M."/>
            <person name="Boedeker C."/>
            <person name="Pinto D."/>
            <person name="Vollmers J."/>
            <person name="Rivas-Marin E."/>
            <person name="Kohn T."/>
            <person name="Peeters S.H."/>
            <person name="Heuer A."/>
            <person name="Rast P."/>
            <person name="Oberbeckmann S."/>
            <person name="Bunk B."/>
            <person name="Jeske O."/>
            <person name="Meyerdierks A."/>
            <person name="Storesund J.E."/>
            <person name="Kallscheuer N."/>
            <person name="Luecker S."/>
            <person name="Lage O.M."/>
            <person name="Pohl T."/>
            <person name="Merkel B.J."/>
            <person name="Hornburger P."/>
            <person name="Mueller R.-W."/>
            <person name="Bruemmer F."/>
            <person name="Labrenz M."/>
            <person name="Spormann A.M."/>
            <person name="Op den Camp H."/>
            <person name="Overmann J."/>
            <person name="Amann R."/>
            <person name="Jetten M.S.M."/>
            <person name="Mascher T."/>
            <person name="Medema M.H."/>
            <person name="Devos D.P."/>
            <person name="Kaster A.-K."/>
            <person name="Ovreas L."/>
            <person name="Rohde M."/>
            <person name="Galperin M.Y."/>
            <person name="Jogler C."/>
        </authorList>
    </citation>
    <scope>NUCLEOTIDE SEQUENCE [LARGE SCALE GENOMIC DNA]</scope>
    <source>
        <strain evidence="1 2">TBK1r</strain>
    </source>
</reference>
<gene>
    <name evidence="1" type="ORF">TBK1r_79540</name>
</gene>
<proteinExistence type="predicted"/>
<organism evidence="1 2">
    <name type="scientific">Stieleria magnilauensis</name>
    <dbReference type="NCBI Taxonomy" id="2527963"/>
    <lineage>
        <taxon>Bacteria</taxon>
        <taxon>Pseudomonadati</taxon>
        <taxon>Planctomycetota</taxon>
        <taxon>Planctomycetia</taxon>
        <taxon>Pirellulales</taxon>
        <taxon>Pirellulaceae</taxon>
        <taxon>Stieleria</taxon>
    </lineage>
</organism>
<evidence type="ECO:0000313" key="1">
    <source>
        <dbReference type="EMBL" id="QDV88919.1"/>
    </source>
</evidence>
<name>A0ABX5Y3R1_9BACT</name>
<keyword evidence="2" id="KW-1185">Reference proteome</keyword>
<accession>A0ABX5Y3R1</accession>